<feature type="region of interest" description="Disordered" evidence="1">
    <location>
        <begin position="38"/>
        <end position="129"/>
    </location>
</feature>
<reference evidence="2 3" key="1">
    <citation type="submission" date="2014-04" db="EMBL/GenBank/DDBJ databases">
        <authorList>
            <consortium name="DOE Joint Genome Institute"/>
            <person name="Kuo A."/>
            <person name="Kohler A."/>
            <person name="Costa M.D."/>
            <person name="Nagy L.G."/>
            <person name="Floudas D."/>
            <person name="Copeland A."/>
            <person name="Barry K.W."/>
            <person name="Cichocki N."/>
            <person name="Veneault-Fourrey C."/>
            <person name="LaButti K."/>
            <person name="Lindquist E.A."/>
            <person name="Lipzen A."/>
            <person name="Lundell T."/>
            <person name="Morin E."/>
            <person name="Murat C."/>
            <person name="Sun H."/>
            <person name="Tunlid A."/>
            <person name="Henrissat B."/>
            <person name="Grigoriev I.V."/>
            <person name="Hibbett D.S."/>
            <person name="Martin F."/>
            <person name="Nordberg H.P."/>
            <person name="Cantor M.N."/>
            <person name="Hua S.X."/>
        </authorList>
    </citation>
    <scope>NUCLEOTIDE SEQUENCE [LARGE SCALE GENOMIC DNA]</scope>
    <source>
        <strain evidence="2 3">441</strain>
    </source>
</reference>
<gene>
    <name evidence="2" type="ORF">PISMIDRAFT_537178</name>
</gene>
<evidence type="ECO:0000313" key="3">
    <source>
        <dbReference type="Proteomes" id="UP000054018"/>
    </source>
</evidence>
<protein>
    <submittedName>
        <fullName evidence="2">Uncharacterized protein</fullName>
    </submittedName>
</protein>
<accession>A0A0C9YAK9</accession>
<proteinExistence type="predicted"/>
<sequence>MLRVRQVSDITLSVTDTSIFTSVDGTSSISAATSALTSETTLPSTSSLVTSVSDPLTTSTDSPTTSYSSAQPTTTLHTTTPTSSSPTSTFPSSTPTSSSSTLSPTPSTTTSTNSPPSATTTPPGIPTTITSSYVTVIGGSTYTVRYTKPHRKRHPHPVIIKLEPTGRHHRWLRSRRCHSSHYRRVHHLLCATKTHQAFTHSRCYHVHQESGTKTGYAARRRGHGR</sequence>
<dbReference type="EMBL" id="KN834330">
    <property type="protein sequence ID" value="KIK11004.1"/>
    <property type="molecule type" value="Genomic_DNA"/>
</dbReference>
<evidence type="ECO:0000256" key="1">
    <source>
        <dbReference type="SAM" id="MobiDB-lite"/>
    </source>
</evidence>
<dbReference type="HOGENOM" id="CLU_1230342_0_0_1"/>
<evidence type="ECO:0000313" key="2">
    <source>
        <dbReference type="EMBL" id="KIK11004.1"/>
    </source>
</evidence>
<reference evidence="3" key="2">
    <citation type="submission" date="2015-01" db="EMBL/GenBank/DDBJ databases">
        <title>Evolutionary Origins and Diversification of the Mycorrhizal Mutualists.</title>
        <authorList>
            <consortium name="DOE Joint Genome Institute"/>
            <consortium name="Mycorrhizal Genomics Consortium"/>
            <person name="Kohler A."/>
            <person name="Kuo A."/>
            <person name="Nagy L.G."/>
            <person name="Floudas D."/>
            <person name="Copeland A."/>
            <person name="Barry K.W."/>
            <person name="Cichocki N."/>
            <person name="Veneault-Fourrey C."/>
            <person name="LaButti K."/>
            <person name="Lindquist E.A."/>
            <person name="Lipzen A."/>
            <person name="Lundell T."/>
            <person name="Morin E."/>
            <person name="Murat C."/>
            <person name="Riley R."/>
            <person name="Ohm R."/>
            <person name="Sun H."/>
            <person name="Tunlid A."/>
            <person name="Henrissat B."/>
            <person name="Grigoriev I.V."/>
            <person name="Hibbett D.S."/>
            <person name="Martin F."/>
        </authorList>
    </citation>
    <scope>NUCLEOTIDE SEQUENCE [LARGE SCALE GENOMIC DNA]</scope>
    <source>
        <strain evidence="3">441</strain>
    </source>
</reference>
<organism evidence="2 3">
    <name type="scientific">Pisolithus microcarpus 441</name>
    <dbReference type="NCBI Taxonomy" id="765257"/>
    <lineage>
        <taxon>Eukaryota</taxon>
        <taxon>Fungi</taxon>
        <taxon>Dikarya</taxon>
        <taxon>Basidiomycota</taxon>
        <taxon>Agaricomycotina</taxon>
        <taxon>Agaricomycetes</taxon>
        <taxon>Agaricomycetidae</taxon>
        <taxon>Boletales</taxon>
        <taxon>Sclerodermatineae</taxon>
        <taxon>Pisolithaceae</taxon>
        <taxon>Pisolithus</taxon>
    </lineage>
</organism>
<name>A0A0C9YAK9_9AGAM</name>
<keyword evidence="3" id="KW-1185">Reference proteome</keyword>
<dbReference type="AlphaFoldDB" id="A0A0C9YAK9"/>
<dbReference type="Proteomes" id="UP000054018">
    <property type="component" value="Unassembled WGS sequence"/>
</dbReference>